<reference evidence="2 3" key="1">
    <citation type="submission" date="2021-06" db="EMBL/GenBank/DDBJ databases">
        <title>Genome-based taxonomic framework of Microbacterium strains isolated from marine environment, the description of four new species and reclassification of four preexisting species.</title>
        <authorList>
            <person name="Lee S.D."/>
            <person name="Kim S.-M."/>
            <person name="Byeon Y.-S."/>
            <person name="Yang H.L."/>
            <person name="Kim I.S."/>
        </authorList>
    </citation>
    <scope>NUCLEOTIDE SEQUENCE [LARGE SCALE GENOMIC DNA]</scope>
    <source>
        <strain evidence="2 3">SSW1-49</strain>
    </source>
</reference>
<comment type="caution">
    <text evidence="2">The sequence shown here is derived from an EMBL/GenBank/DDBJ whole genome shotgun (WGS) entry which is preliminary data.</text>
</comment>
<dbReference type="InterPro" id="IPR003870">
    <property type="entry name" value="DUF222"/>
</dbReference>
<gene>
    <name evidence="2" type="ORF">KZC51_00875</name>
</gene>
<keyword evidence="2" id="KW-0255">Endonuclease</keyword>
<accession>A0ABT0F9E4</accession>
<protein>
    <submittedName>
        <fullName evidence="2">HNH endonuclease</fullName>
    </submittedName>
</protein>
<organism evidence="2 3">
    <name type="scientific">Microbacterium croceum</name>
    <dbReference type="NCBI Taxonomy" id="2851645"/>
    <lineage>
        <taxon>Bacteria</taxon>
        <taxon>Bacillati</taxon>
        <taxon>Actinomycetota</taxon>
        <taxon>Actinomycetes</taxon>
        <taxon>Micrococcales</taxon>
        <taxon>Microbacteriaceae</taxon>
        <taxon>Microbacterium</taxon>
    </lineage>
</organism>
<evidence type="ECO:0000313" key="3">
    <source>
        <dbReference type="Proteomes" id="UP001300096"/>
    </source>
</evidence>
<dbReference type="InterPro" id="IPR003615">
    <property type="entry name" value="HNH_nuc"/>
</dbReference>
<feature type="domain" description="DUF222" evidence="1">
    <location>
        <begin position="26"/>
        <end position="385"/>
    </location>
</feature>
<dbReference type="RefSeq" id="WP_247628136.1">
    <property type="nucleotide sequence ID" value="NZ_JAHWXN010000001.1"/>
</dbReference>
<proteinExistence type="predicted"/>
<sequence length="471" mass="52003">MSQTSSDHSEQRAALLDAWVEKRRQIARLEAESMELLVDRVLLRDAETQESPYHRDTIHRSMIAEYSAAGHVSQGSVEYAFSDAVFLDSDHPVARASFHRGGITAAHVREIVRAGAVVREAVREGTADAAALELYDTAAVVVAEHDTPARTRPLVRQIAAALAGETLVDRHRRAASERRVTMRSVDDGLALITVVVPEHLAAAIMDRLTHLARGVIAARDDVEPVLDPDDLDSGESPIFPEDLDWSAPGIDEWTIFGDRDTFTTDPLPEPCPVEAPADTRTIDQVRTDLLTDLLLASDPSDAAGAGVDRIQAHVQVTIAATTLAGTDDRPAELDGFGPIDPDIARDLAGRNGGWSRLFLDPTGMVTQTDTYSPTEGMRRFLRARDQHCRFPGCRMPVHRCQIDHNHDHARGGRTSLSNLSHFCAGHHVLKHPDIDERHRWTARQLPDRSLDWVSPLGRHYSDAPPRRVMFV</sequence>
<evidence type="ECO:0000313" key="2">
    <source>
        <dbReference type="EMBL" id="MCK2034674.1"/>
    </source>
</evidence>
<keyword evidence="2" id="KW-0540">Nuclease</keyword>
<evidence type="ECO:0000259" key="1">
    <source>
        <dbReference type="Pfam" id="PF02720"/>
    </source>
</evidence>
<dbReference type="Gene3D" id="1.10.30.50">
    <property type="match status" value="1"/>
</dbReference>
<keyword evidence="3" id="KW-1185">Reference proteome</keyword>
<dbReference type="EMBL" id="JAHWXN010000001">
    <property type="protein sequence ID" value="MCK2034674.1"/>
    <property type="molecule type" value="Genomic_DNA"/>
</dbReference>
<dbReference type="CDD" id="cd00085">
    <property type="entry name" value="HNHc"/>
    <property type="match status" value="1"/>
</dbReference>
<dbReference type="Proteomes" id="UP001300096">
    <property type="component" value="Unassembled WGS sequence"/>
</dbReference>
<dbReference type="GO" id="GO:0004519">
    <property type="term" value="F:endonuclease activity"/>
    <property type="evidence" value="ECO:0007669"/>
    <property type="project" value="UniProtKB-KW"/>
</dbReference>
<name>A0ABT0F9E4_9MICO</name>
<keyword evidence="2" id="KW-0378">Hydrolase</keyword>
<dbReference type="Pfam" id="PF02720">
    <property type="entry name" value="DUF222"/>
    <property type="match status" value="1"/>
</dbReference>